<keyword evidence="4" id="KW-1185">Reference proteome</keyword>
<organism evidence="3 4">
    <name type="scientific">Entomortierella parvispora</name>
    <dbReference type="NCBI Taxonomy" id="205924"/>
    <lineage>
        <taxon>Eukaryota</taxon>
        <taxon>Fungi</taxon>
        <taxon>Fungi incertae sedis</taxon>
        <taxon>Mucoromycota</taxon>
        <taxon>Mortierellomycotina</taxon>
        <taxon>Mortierellomycetes</taxon>
        <taxon>Mortierellales</taxon>
        <taxon>Mortierellaceae</taxon>
        <taxon>Entomortierella</taxon>
    </lineage>
</organism>
<proteinExistence type="predicted"/>
<dbReference type="Gene3D" id="3.30.1360.180">
    <property type="match status" value="1"/>
</dbReference>
<accession>A0A9P3H391</accession>
<dbReference type="Pfam" id="PF01663">
    <property type="entry name" value="Phosphodiest"/>
    <property type="match status" value="1"/>
</dbReference>
<dbReference type="GO" id="GO:0009141">
    <property type="term" value="P:nucleoside triphosphate metabolic process"/>
    <property type="evidence" value="ECO:0007669"/>
    <property type="project" value="TreeGrafter"/>
</dbReference>
<evidence type="ECO:0000256" key="1">
    <source>
        <dbReference type="SAM" id="MobiDB-lite"/>
    </source>
</evidence>
<dbReference type="GO" id="GO:0017111">
    <property type="term" value="F:ribonucleoside triphosphate phosphatase activity"/>
    <property type="evidence" value="ECO:0007669"/>
    <property type="project" value="TreeGrafter"/>
</dbReference>
<evidence type="ECO:0000256" key="2">
    <source>
        <dbReference type="SAM" id="Phobius"/>
    </source>
</evidence>
<dbReference type="Gene3D" id="3.40.720.10">
    <property type="entry name" value="Alkaline Phosphatase, subunit A"/>
    <property type="match status" value="1"/>
</dbReference>
<dbReference type="SUPFAM" id="SSF53649">
    <property type="entry name" value="Alkaline phosphatase-like"/>
    <property type="match status" value="1"/>
</dbReference>
<dbReference type="Proteomes" id="UP000827284">
    <property type="component" value="Unassembled WGS sequence"/>
</dbReference>
<dbReference type="EMBL" id="BQFW01000002">
    <property type="protein sequence ID" value="GJJ68927.1"/>
    <property type="molecule type" value="Genomic_DNA"/>
</dbReference>
<keyword evidence="2" id="KW-0812">Transmembrane</keyword>
<keyword evidence="2" id="KW-1133">Transmembrane helix</keyword>
<feature type="transmembrane region" description="Helical" evidence="2">
    <location>
        <begin position="97"/>
        <end position="117"/>
    </location>
</feature>
<reference evidence="3" key="2">
    <citation type="journal article" date="2022" name="Microbiol. Resour. Announc.">
        <title>Whole-Genome Sequence of Entomortierella parvispora E1425, a Mucoromycotan Fungus Associated with Burkholderiaceae-Related Endosymbiotic Bacteria.</title>
        <authorList>
            <person name="Herlambang A."/>
            <person name="Guo Y."/>
            <person name="Takashima Y."/>
            <person name="Narisawa K."/>
            <person name="Ohta H."/>
            <person name="Nishizawa T."/>
        </authorList>
    </citation>
    <scope>NUCLEOTIDE SEQUENCE</scope>
    <source>
        <strain evidence="3">E1425</strain>
    </source>
</reference>
<reference evidence="3" key="1">
    <citation type="submission" date="2021-11" db="EMBL/GenBank/DDBJ databases">
        <authorList>
            <person name="Herlambang A."/>
            <person name="Guo Y."/>
            <person name="Takashima Y."/>
            <person name="Nishizawa T."/>
        </authorList>
    </citation>
    <scope>NUCLEOTIDE SEQUENCE</scope>
    <source>
        <strain evidence="3">E1425</strain>
    </source>
</reference>
<name>A0A9P3H391_9FUNG</name>
<dbReference type="AlphaFoldDB" id="A0A9P3H391"/>
<evidence type="ECO:0000313" key="3">
    <source>
        <dbReference type="EMBL" id="GJJ68927.1"/>
    </source>
</evidence>
<evidence type="ECO:0000313" key="4">
    <source>
        <dbReference type="Proteomes" id="UP000827284"/>
    </source>
</evidence>
<feature type="compositionally biased region" description="Polar residues" evidence="1">
    <location>
        <begin position="49"/>
        <end position="58"/>
    </location>
</feature>
<dbReference type="InterPro" id="IPR002591">
    <property type="entry name" value="Phosphodiest/P_Trfase"/>
</dbReference>
<dbReference type="OrthoDB" id="415411at2759"/>
<dbReference type="InterPro" id="IPR017850">
    <property type="entry name" value="Alkaline_phosphatase_core_sf"/>
</dbReference>
<dbReference type="CDD" id="cd16018">
    <property type="entry name" value="Enpp"/>
    <property type="match status" value="1"/>
</dbReference>
<dbReference type="GO" id="GO:0047429">
    <property type="term" value="F:nucleoside triphosphate diphosphatase activity"/>
    <property type="evidence" value="ECO:0007669"/>
    <property type="project" value="TreeGrafter"/>
</dbReference>
<feature type="compositionally biased region" description="Basic and acidic residues" evidence="1">
    <location>
        <begin position="1"/>
        <end position="12"/>
    </location>
</feature>
<feature type="region of interest" description="Disordered" evidence="1">
    <location>
        <begin position="1"/>
        <end position="58"/>
    </location>
</feature>
<protein>
    <submittedName>
        <fullName evidence="3">Uncharacterized protein</fullName>
    </submittedName>
</protein>
<comment type="caution">
    <text evidence="3">The sequence shown here is derived from an EMBL/GenBank/DDBJ whole genome shotgun (WGS) entry which is preliminary data.</text>
</comment>
<keyword evidence="2" id="KW-0472">Membrane</keyword>
<sequence length="552" mass="62319">MQSPRRSFDEHSSTPSPPRPRSLRPGSAIWTQLSHPTTASDHGRLRSGFDNQPKSRSSFVNMPATIDLKDGLFVGKSRQAWSAPKLRRQWRRQPRTLRLALTLMSGFTCLCMVWYLGSAPVSHLGHRFQSGRTDSRQARAKSIVCDPRITHALPLPPKILSNGTHSFDPTLIVVSFDGMRAEYLTRGLTPNINSVGANGIAAEYMQSSFPTLTFPNHYSMVTGLYPSNHGIVANMFYDPELKDDFNYRIPDKSWDPKWWGGEPIWEAAVRQKQRSGVIMWPGGESLRPVRPTYHVRYRSNVAAAEKMGTLLEWLDKPREERPTLMNVYISEVDTEGHNFGPDGRRCQKALSEVDNALGALLEGLKARNLDQVVNLMVVSDHGMSYVTPEKSIYYDDYIDTSDLLLEESLQPHLGIRTLNTKRLVSLYKTLKQVQAKKKLPFQVYWREDVPARFHYADNPRIAPLVVIADPGYVMTRRDMGLSVVGVHGWDNQMQDMRAVFAAQGPAFPHQGPEPLQAFENVELHDIMARTIGLRVKDGSTDGVRNGWVSRPC</sequence>
<dbReference type="PANTHER" id="PTHR10151:SF120">
    <property type="entry name" value="BIS(5'-ADENOSYL)-TRIPHOSPHATASE"/>
    <property type="match status" value="1"/>
</dbReference>
<gene>
    <name evidence="3" type="ORF">EMPS_01273</name>
</gene>
<dbReference type="PANTHER" id="PTHR10151">
    <property type="entry name" value="ECTONUCLEOTIDE PYROPHOSPHATASE/PHOSPHODIESTERASE"/>
    <property type="match status" value="1"/>
</dbReference>
<feature type="compositionally biased region" description="Polar residues" evidence="1">
    <location>
        <begin position="29"/>
        <end position="40"/>
    </location>
</feature>